<keyword evidence="14" id="KW-1185">Reference proteome</keyword>
<keyword evidence="6" id="KW-0418">Kinase</keyword>
<evidence type="ECO:0000256" key="6">
    <source>
        <dbReference type="ARBA" id="ARBA00022777"/>
    </source>
</evidence>
<gene>
    <name evidence="13" type="ORF">ACFSUS_27305</name>
</gene>
<evidence type="ECO:0000256" key="9">
    <source>
        <dbReference type="PROSITE-ProRule" id="PRU00339"/>
    </source>
</evidence>
<dbReference type="Gene3D" id="1.25.40.10">
    <property type="entry name" value="Tetratricopeptide repeat domain"/>
    <property type="match status" value="2"/>
</dbReference>
<evidence type="ECO:0000313" key="14">
    <source>
        <dbReference type="Proteomes" id="UP001597469"/>
    </source>
</evidence>
<dbReference type="PANTHER" id="PTHR24421">
    <property type="entry name" value="NITRATE/NITRITE SENSOR PROTEIN NARX-RELATED"/>
    <property type="match status" value="1"/>
</dbReference>
<keyword evidence="4" id="KW-0808">Transferase</keyword>
<dbReference type="Pfam" id="PF02518">
    <property type="entry name" value="HATPase_c"/>
    <property type="match status" value="1"/>
</dbReference>
<evidence type="ECO:0000256" key="7">
    <source>
        <dbReference type="ARBA" id="ARBA00022840"/>
    </source>
</evidence>
<dbReference type="Gene3D" id="1.20.5.1930">
    <property type="match status" value="1"/>
</dbReference>
<organism evidence="13 14">
    <name type="scientific">Spirosoma soli</name>
    <dbReference type="NCBI Taxonomy" id="1770529"/>
    <lineage>
        <taxon>Bacteria</taxon>
        <taxon>Pseudomonadati</taxon>
        <taxon>Bacteroidota</taxon>
        <taxon>Cytophagia</taxon>
        <taxon>Cytophagales</taxon>
        <taxon>Cytophagaceae</taxon>
        <taxon>Spirosoma</taxon>
    </lineage>
</organism>
<reference evidence="14" key="1">
    <citation type="journal article" date="2019" name="Int. J. Syst. Evol. Microbiol.">
        <title>The Global Catalogue of Microorganisms (GCM) 10K type strain sequencing project: providing services to taxonomists for standard genome sequencing and annotation.</title>
        <authorList>
            <consortium name="The Broad Institute Genomics Platform"/>
            <consortium name="The Broad Institute Genome Sequencing Center for Infectious Disease"/>
            <person name="Wu L."/>
            <person name="Ma J."/>
        </authorList>
    </citation>
    <scope>NUCLEOTIDE SEQUENCE [LARGE SCALE GENOMIC DNA]</scope>
    <source>
        <strain evidence="14">KCTC 42805</strain>
    </source>
</reference>
<dbReference type="Pfam" id="PF07730">
    <property type="entry name" value="HisKA_3"/>
    <property type="match status" value="1"/>
</dbReference>
<feature type="domain" description="Histidine kinase" evidence="12">
    <location>
        <begin position="484"/>
        <end position="680"/>
    </location>
</feature>
<dbReference type="SUPFAM" id="SSF48452">
    <property type="entry name" value="TPR-like"/>
    <property type="match status" value="2"/>
</dbReference>
<evidence type="ECO:0000256" key="1">
    <source>
        <dbReference type="ARBA" id="ARBA00000085"/>
    </source>
</evidence>
<dbReference type="InterPro" id="IPR011990">
    <property type="entry name" value="TPR-like_helical_dom_sf"/>
</dbReference>
<sequence length="680" mass="76312">MKKRLLIFCLSLTLSSAFAQSKRIDSLWTVLKKHPQADTFRVNRLNDLTNEWGLQLPQYDSLANQALLLARKLNYPIGEAKALFTLGITLYATHRNNPAKQEEAKQGQRQVDQAIQLVERAGDKRLLIQFLTGAGSAKRVSNTEKKQSLAYGQRALSVAQSLHDPKLISDCQRMIALYYDWANNNYAAALQWNFQALRTAQQGHCQACALASLRAIANNYTALNDNDQALRYLTQALTISQQEASAESREFQFSALSSIGNLYLKVGRSAQSIQVFERAIQVRKTDYPAITLAHFDKQLSAAYESLGRYPLAIFHAQRGLAQARQDHNAWAESATSNTLSRAYLHTGKLDSAQFYGVQSLSIAQQTHKKDYIRDASQTLAELYAKQGKYADAYRYQGLYFTYRDSLNNEDVTRKATAAQFTHQIKQQQSQIQLQAQTVREQRFQRNVLLAGGLMLLLLGAAVAAWLLNRARLRRLEEAQALRKQIAHDLHDEVGSTLSSISLLSGMVNGLIAQNRPESVERAIAKINTDARQILESVDEIIWTINPGNDSLQRIAFRLQEYAQPLMESKNIQFTVSIDPTLDSVPISMEVRRNLYLIGKEAINNLVKYSQATQATLRFDYQKDQLKVTIEDNGQGFDITQPTQRTGQESMQQRAKAMGGNLTVRSAPGQGTMLELTATAQ</sequence>
<name>A0ABW5MBL6_9BACT</name>
<feature type="signal peptide" evidence="11">
    <location>
        <begin position="1"/>
        <end position="19"/>
    </location>
</feature>
<feature type="repeat" description="TPR" evidence="9">
    <location>
        <begin position="253"/>
        <end position="286"/>
    </location>
</feature>
<keyword evidence="9" id="KW-0802">TPR repeat</keyword>
<keyword evidence="10" id="KW-0472">Membrane</keyword>
<dbReference type="Gene3D" id="3.30.565.10">
    <property type="entry name" value="Histidine kinase-like ATPase, C-terminal domain"/>
    <property type="match status" value="1"/>
</dbReference>
<keyword evidence="5" id="KW-0547">Nucleotide-binding</keyword>
<dbReference type="PROSITE" id="PS50005">
    <property type="entry name" value="TPR"/>
    <property type="match status" value="1"/>
</dbReference>
<keyword evidence="10" id="KW-1133">Transmembrane helix</keyword>
<evidence type="ECO:0000256" key="5">
    <source>
        <dbReference type="ARBA" id="ARBA00022741"/>
    </source>
</evidence>
<evidence type="ECO:0000256" key="3">
    <source>
        <dbReference type="ARBA" id="ARBA00022553"/>
    </source>
</evidence>
<protein>
    <recommendedName>
        <fullName evidence="2">histidine kinase</fullName>
        <ecNumber evidence="2">2.7.13.3</ecNumber>
    </recommendedName>
</protein>
<keyword evidence="3" id="KW-0597">Phosphoprotein</keyword>
<feature type="chain" id="PRO_5047187811" description="histidine kinase" evidence="11">
    <location>
        <begin position="20"/>
        <end position="680"/>
    </location>
</feature>
<evidence type="ECO:0000256" key="10">
    <source>
        <dbReference type="SAM" id="Phobius"/>
    </source>
</evidence>
<dbReference type="EC" id="2.7.13.3" evidence="2"/>
<feature type="transmembrane region" description="Helical" evidence="10">
    <location>
        <begin position="447"/>
        <end position="467"/>
    </location>
</feature>
<keyword evidence="8" id="KW-0902">Two-component regulatory system</keyword>
<keyword evidence="11" id="KW-0732">Signal</keyword>
<dbReference type="SMART" id="SM00028">
    <property type="entry name" value="TPR"/>
    <property type="match status" value="3"/>
</dbReference>
<keyword evidence="7" id="KW-0067">ATP-binding</keyword>
<evidence type="ECO:0000313" key="13">
    <source>
        <dbReference type="EMBL" id="MFD2574373.1"/>
    </source>
</evidence>
<accession>A0ABW5MBL6</accession>
<proteinExistence type="predicted"/>
<keyword evidence="10" id="KW-0812">Transmembrane</keyword>
<dbReference type="Pfam" id="PF13424">
    <property type="entry name" value="TPR_12"/>
    <property type="match status" value="1"/>
</dbReference>
<dbReference type="PROSITE" id="PS50109">
    <property type="entry name" value="HIS_KIN"/>
    <property type="match status" value="1"/>
</dbReference>
<dbReference type="Proteomes" id="UP001597469">
    <property type="component" value="Unassembled WGS sequence"/>
</dbReference>
<evidence type="ECO:0000256" key="11">
    <source>
        <dbReference type="SAM" id="SignalP"/>
    </source>
</evidence>
<dbReference type="PANTHER" id="PTHR24421:SF10">
    <property type="entry name" value="NITRATE_NITRITE SENSOR PROTEIN NARQ"/>
    <property type="match status" value="1"/>
</dbReference>
<dbReference type="InterPro" id="IPR050482">
    <property type="entry name" value="Sensor_HK_TwoCompSys"/>
</dbReference>
<dbReference type="InterPro" id="IPR003594">
    <property type="entry name" value="HATPase_dom"/>
</dbReference>
<dbReference type="InterPro" id="IPR011712">
    <property type="entry name" value="Sig_transdc_His_kin_sub3_dim/P"/>
</dbReference>
<comment type="catalytic activity">
    <reaction evidence="1">
        <text>ATP + protein L-histidine = ADP + protein N-phospho-L-histidine.</text>
        <dbReference type="EC" id="2.7.13.3"/>
    </reaction>
</comment>
<dbReference type="RefSeq" id="WP_381528012.1">
    <property type="nucleotide sequence ID" value="NZ_JBHULN010000027.1"/>
</dbReference>
<evidence type="ECO:0000256" key="2">
    <source>
        <dbReference type="ARBA" id="ARBA00012438"/>
    </source>
</evidence>
<evidence type="ECO:0000256" key="8">
    <source>
        <dbReference type="ARBA" id="ARBA00023012"/>
    </source>
</evidence>
<dbReference type="EMBL" id="JBHULN010000027">
    <property type="protein sequence ID" value="MFD2574373.1"/>
    <property type="molecule type" value="Genomic_DNA"/>
</dbReference>
<comment type="caution">
    <text evidence="13">The sequence shown here is derived from an EMBL/GenBank/DDBJ whole genome shotgun (WGS) entry which is preliminary data.</text>
</comment>
<dbReference type="InterPro" id="IPR005467">
    <property type="entry name" value="His_kinase_dom"/>
</dbReference>
<dbReference type="SUPFAM" id="SSF55874">
    <property type="entry name" value="ATPase domain of HSP90 chaperone/DNA topoisomerase II/histidine kinase"/>
    <property type="match status" value="1"/>
</dbReference>
<evidence type="ECO:0000259" key="12">
    <source>
        <dbReference type="PROSITE" id="PS50109"/>
    </source>
</evidence>
<dbReference type="InterPro" id="IPR036890">
    <property type="entry name" value="HATPase_C_sf"/>
</dbReference>
<dbReference type="InterPro" id="IPR019734">
    <property type="entry name" value="TPR_rpt"/>
</dbReference>
<evidence type="ECO:0000256" key="4">
    <source>
        <dbReference type="ARBA" id="ARBA00022679"/>
    </source>
</evidence>
<dbReference type="CDD" id="cd16917">
    <property type="entry name" value="HATPase_UhpB-NarQ-NarX-like"/>
    <property type="match status" value="1"/>
</dbReference>